<comment type="caution">
    <text evidence="2">The sequence shown here is derived from an EMBL/GenBank/DDBJ whole genome shotgun (WGS) entry which is preliminary data.</text>
</comment>
<keyword evidence="3" id="KW-1185">Reference proteome</keyword>
<protein>
    <recommendedName>
        <fullName evidence="4">C4-dicarboxylate ABC transporter</fullName>
    </recommendedName>
</protein>
<name>A0ABN0XH77_9LACT</name>
<feature type="transmembrane region" description="Helical" evidence="1">
    <location>
        <begin position="12"/>
        <end position="42"/>
    </location>
</feature>
<dbReference type="Proteomes" id="UP001501166">
    <property type="component" value="Unassembled WGS sequence"/>
</dbReference>
<evidence type="ECO:0000313" key="3">
    <source>
        <dbReference type="Proteomes" id="UP001501166"/>
    </source>
</evidence>
<evidence type="ECO:0000313" key="2">
    <source>
        <dbReference type="EMBL" id="GAA0363574.1"/>
    </source>
</evidence>
<sequence length="66" mass="6932">MNSDNMGKIIGWLAMALALIGFFIWNIPLGLIAMILGVIGVVATSEKGLNWTAIAFGAIAMIIGII</sequence>
<evidence type="ECO:0008006" key="4">
    <source>
        <dbReference type="Google" id="ProtNLM"/>
    </source>
</evidence>
<evidence type="ECO:0000256" key="1">
    <source>
        <dbReference type="SAM" id="Phobius"/>
    </source>
</evidence>
<keyword evidence="1" id="KW-0812">Transmembrane</keyword>
<accession>A0ABN0XH77</accession>
<gene>
    <name evidence="2" type="ORF">GCM10008932_15050</name>
</gene>
<proteinExistence type="predicted"/>
<dbReference type="EMBL" id="BAAACW010000094">
    <property type="protein sequence ID" value="GAA0363574.1"/>
    <property type="molecule type" value="Genomic_DNA"/>
</dbReference>
<organism evidence="2 3">
    <name type="scientific">Alkalibacterium iburiense</name>
    <dbReference type="NCBI Taxonomy" id="290589"/>
    <lineage>
        <taxon>Bacteria</taxon>
        <taxon>Bacillati</taxon>
        <taxon>Bacillota</taxon>
        <taxon>Bacilli</taxon>
        <taxon>Lactobacillales</taxon>
        <taxon>Carnobacteriaceae</taxon>
        <taxon>Alkalibacterium</taxon>
    </lineage>
</organism>
<feature type="transmembrane region" description="Helical" evidence="1">
    <location>
        <begin position="48"/>
        <end position="65"/>
    </location>
</feature>
<keyword evidence="1" id="KW-0472">Membrane</keyword>
<reference evidence="2 3" key="1">
    <citation type="journal article" date="2019" name="Int. J. Syst. Evol. Microbiol.">
        <title>The Global Catalogue of Microorganisms (GCM) 10K type strain sequencing project: providing services to taxonomists for standard genome sequencing and annotation.</title>
        <authorList>
            <consortium name="The Broad Institute Genomics Platform"/>
            <consortium name="The Broad Institute Genome Sequencing Center for Infectious Disease"/>
            <person name="Wu L."/>
            <person name="Ma J."/>
        </authorList>
    </citation>
    <scope>NUCLEOTIDE SEQUENCE [LARGE SCALE GENOMIC DNA]</scope>
    <source>
        <strain evidence="2 3">JCM 12662</strain>
    </source>
</reference>
<dbReference type="RefSeq" id="WP_343755301.1">
    <property type="nucleotide sequence ID" value="NZ_BAAACW010000094.1"/>
</dbReference>
<keyword evidence="1" id="KW-1133">Transmembrane helix</keyword>